<name>A0A2T6ZFU2_TUBBO</name>
<dbReference type="AlphaFoldDB" id="A0A2T6ZFU2"/>
<organism evidence="1 2">
    <name type="scientific">Tuber borchii</name>
    <name type="common">White truffle</name>
    <dbReference type="NCBI Taxonomy" id="42251"/>
    <lineage>
        <taxon>Eukaryota</taxon>
        <taxon>Fungi</taxon>
        <taxon>Dikarya</taxon>
        <taxon>Ascomycota</taxon>
        <taxon>Pezizomycotina</taxon>
        <taxon>Pezizomycetes</taxon>
        <taxon>Pezizales</taxon>
        <taxon>Tuberaceae</taxon>
        <taxon>Tuber</taxon>
    </lineage>
</organism>
<comment type="caution">
    <text evidence="1">The sequence shown here is derived from an EMBL/GenBank/DDBJ whole genome shotgun (WGS) entry which is preliminary data.</text>
</comment>
<protein>
    <submittedName>
        <fullName evidence="1">Uncharacterized protein</fullName>
    </submittedName>
</protein>
<accession>A0A2T6ZFU2</accession>
<gene>
    <name evidence="1" type="ORF">B9Z19DRAFT_1068277</name>
</gene>
<proteinExistence type="predicted"/>
<evidence type="ECO:0000313" key="2">
    <source>
        <dbReference type="Proteomes" id="UP000244722"/>
    </source>
</evidence>
<dbReference type="OrthoDB" id="5412814at2759"/>
<evidence type="ECO:0000313" key="1">
    <source>
        <dbReference type="EMBL" id="PUU74353.1"/>
    </source>
</evidence>
<reference evidence="1 2" key="1">
    <citation type="submission" date="2017-04" db="EMBL/GenBank/DDBJ databases">
        <title>Draft genome sequence of Tuber borchii Vittad., a whitish edible truffle.</title>
        <authorList>
            <consortium name="DOE Joint Genome Institute"/>
            <person name="Murat C."/>
            <person name="Kuo A."/>
            <person name="Barry K.W."/>
            <person name="Clum A."/>
            <person name="Dockter R.B."/>
            <person name="Fauchery L."/>
            <person name="Iotti M."/>
            <person name="Kohler A."/>
            <person name="Labutti K."/>
            <person name="Lindquist E.A."/>
            <person name="Lipzen A."/>
            <person name="Ohm R.A."/>
            <person name="Wang M."/>
            <person name="Grigoriev I.V."/>
            <person name="Zambonelli A."/>
            <person name="Martin F.M."/>
        </authorList>
    </citation>
    <scope>NUCLEOTIDE SEQUENCE [LARGE SCALE GENOMIC DNA]</scope>
    <source>
        <strain evidence="1 2">Tbo3840</strain>
    </source>
</reference>
<dbReference type="EMBL" id="NESQ01000305">
    <property type="protein sequence ID" value="PUU74353.1"/>
    <property type="molecule type" value="Genomic_DNA"/>
</dbReference>
<keyword evidence="2" id="KW-1185">Reference proteome</keyword>
<sequence>MTSLVRGVSRFRPMLAPFLHRYHRTLINHFPVPATGQPTPPTIISSMRMHFSTNGCLEGAGGANNPSNVADTGATDPLDALSDRIVLFEKTYNSAIEDGFANVKEDLKKRLETSVERSLVPTIDTIKDTCGWNRWILGTLVMGFLLKTLFYDRHTEEKLYNKIEGSEARVGRLIEDSEARLTRMLSDSLFAAKLELKLKQLENNNTSDKKKR</sequence>
<dbReference type="Proteomes" id="UP000244722">
    <property type="component" value="Unassembled WGS sequence"/>
</dbReference>